<dbReference type="FunFam" id="3.30.160.20:FF:000045">
    <property type="entry name" value="Eukaryotic translation initiation factor 2-alpha kinase 2"/>
    <property type="match status" value="1"/>
</dbReference>
<keyword evidence="6" id="KW-0418">Kinase</keyword>
<dbReference type="Gene3D" id="1.10.510.10">
    <property type="entry name" value="Transferase(Phosphotransferase) domain 1"/>
    <property type="match status" value="1"/>
</dbReference>
<dbReference type="PROSITE" id="PS00107">
    <property type="entry name" value="PROTEIN_KINASE_ATP"/>
    <property type="match status" value="1"/>
</dbReference>
<dbReference type="InterPro" id="IPR008271">
    <property type="entry name" value="Ser/Thr_kinase_AS"/>
</dbReference>
<feature type="compositionally biased region" description="Polar residues" evidence="11">
    <location>
        <begin position="370"/>
        <end position="390"/>
    </location>
</feature>
<feature type="domain" description="DRBM" evidence="13">
    <location>
        <begin position="279"/>
        <end position="347"/>
    </location>
</feature>
<gene>
    <name evidence="14" type="primary">eif2ak2</name>
</gene>
<evidence type="ECO:0000256" key="4">
    <source>
        <dbReference type="ARBA" id="ARBA00022679"/>
    </source>
</evidence>
<dbReference type="InterPro" id="IPR000719">
    <property type="entry name" value="Prot_kinase_dom"/>
</dbReference>
<keyword evidence="5 10" id="KW-0547">Nucleotide-binding</keyword>
<dbReference type="SMART" id="SM00220">
    <property type="entry name" value="S_TKc"/>
    <property type="match status" value="1"/>
</dbReference>
<feature type="binding site" evidence="10">
    <location>
        <position position="495"/>
    </location>
    <ligand>
        <name>ATP</name>
        <dbReference type="ChEBI" id="CHEBI:30616"/>
    </ligand>
</feature>
<dbReference type="Pfam" id="PF00069">
    <property type="entry name" value="Pkinase"/>
    <property type="match status" value="1"/>
</dbReference>
<evidence type="ECO:0000256" key="9">
    <source>
        <dbReference type="PROSITE-ProRule" id="PRU00266"/>
    </source>
</evidence>
<feature type="domain" description="DRBM" evidence="13">
    <location>
        <begin position="191"/>
        <end position="221"/>
    </location>
</feature>
<feature type="compositionally biased region" description="Polar residues" evidence="11">
    <location>
        <begin position="441"/>
        <end position="456"/>
    </location>
</feature>
<comment type="similarity">
    <text evidence="8">Belongs to the protein kinase superfamily. Ser/Thr protein kinase family. GCN2 subfamily.</text>
</comment>
<dbReference type="FunFam" id="3.30.200.20:FF:000548">
    <property type="entry name" value="Z-DNA binding protein kinase"/>
    <property type="match status" value="1"/>
</dbReference>
<dbReference type="FunFam" id="1.10.510.10:FF:000251">
    <property type="entry name" value="eukaryotic translation initiation factor 2-alpha kinase 3"/>
    <property type="match status" value="1"/>
</dbReference>
<keyword evidence="2" id="KW-0723">Serine/threonine-protein kinase</keyword>
<dbReference type="InterPro" id="IPR017441">
    <property type="entry name" value="Protein_kinase_ATP_BS"/>
</dbReference>
<evidence type="ECO:0000256" key="10">
    <source>
        <dbReference type="PROSITE-ProRule" id="PRU10141"/>
    </source>
</evidence>
<dbReference type="GeneTree" id="ENSGT00940000163863"/>
<dbReference type="PANTHER" id="PTHR11042:SF194">
    <property type="entry name" value="DOUBLE-STRANDED RNA ACTIVATED PROTEIN KINASE"/>
    <property type="match status" value="1"/>
</dbReference>
<dbReference type="Gene3D" id="3.30.200.20">
    <property type="entry name" value="Phosphorylase Kinase, domain 1"/>
    <property type="match status" value="1"/>
</dbReference>
<evidence type="ECO:0000256" key="11">
    <source>
        <dbReference type="SAM" id="MobiDB-lite"/>
    </source>
</evidence>
<feature type="compositionally biased region" description="Pro residues" evidence="11">
    <location>
        <begin position="135"/>
        <end position="145"/>
    </location>
</feature>
<feature type="region of interest" description="Disordered" evidence="11">
    <location>
        <begin position="433"/>
        <end position="456"/>
    </location>
</feature>
<reference evidence="14" key="2">
    <citation type="submission" date="2025-08" db="UniProtKB">
        <authorList>
            <consortium name="Ensembl"/>
        </authorList>
    </citation>
    <scope>IDENTIFICATION</scope>
</reference>
<dbReference type="PANTHER" id="PTHR11042">
    <property type="entry name" value="EUKARYOTIC TRANSLATION INITIATION FACTOR 2-ALPHA KINASE EIF2-ALPHA KINASE -RELATED"/>
    <property type="match status" value="1"/>
</dbReference>
<name>A0A8K9UPV8_ONCMY</name>
<evidence type="ECO:0000256" key="6">
    <source>
        <dbReference type="ARBA" id="ARBA00022777"/>
    </source>
</evidence>
<dbReference type="EC" id="2.7.11.1" evidence="1"/>
<proteinExistence type="inferred from homology"/>
<keyword evidence="7 10" id="KW-0067">ATP-binding</keyword>
<feature type="region of interest" description="Disordered" evidence="11">
    <location>
        <begin position="91"/>
        <end position="145"/>
    </location>
</feature>
<dbReference type="GO" id="GO:0004694">
    <property type="term" value="F:eukaryotic translation initiation factor 2alpha kinase activity"/>
    <property type="evidence" value="ECO:0007669"/>
    <property type="project" value="TreeGrafter"/>
</dbReference>
<dbReference type="SMART" id="SM00358">
    <property type="entry name" value="DSRM"/>
    <property type="match status" value="3"/>
</dbReference>
<dbReference type="PROSITE" id="PS50011">
    <property type="entry name" value="PROTEIN_KINASE_DOM"/>
    <property type="match status" value="1"/>
</dbReference>
<reference evidence="14" key="3">
    <citation type="submission" date="2025-09" db="UniProtKB">
        <authorList>
            <consortium name="Ensembl"/>
        </authorList>
    </citation>
    <scope>IDENTIFICATION</scope>
</reference>
<dbReference type="SUPFAM" id="SSF56112">
    <property type="entry name" value="Protein kinase-like (PK-like)"/>
    <property type="match status" value="1"/>
</dbReference>
<evidence type="ECO:0000256" key="2">
    <source>
        <dbReference type="ARBA" id="ARBA00022527"/>
    </source>
</evidence>
<dbReference type="InterPro" id="IPR014720">
    <property type="entry name" value="dsRBD_dom"/>
</dbReference>
<feature type="domain" description="DRBM" evidence="13">
    <location>
        <begin position="41"/>
        <end position="78"/>
    </location>
</feature>
<evidence type="ECO:0000313" key="15">
    <source>
        <dbReference type="Proteomes" id="UP000694395"/>
    </source>
</evidence>
<dbReference type="GO" id="GO:0005524">
    <property type="term" value="F:ATP binding"/>
    <property type="evidence" value="ECO:0007669"/>
    <property type="project" value="UniProtKB-UniRule"/>
</dbReference>
<dbReference type="GO" id="GO:0005634">
    <property type="term" value="C:nucleus"/>
    <property type="evidence" value="ECO:0007669"/>
    <property type="project" value="TreeGrafter"/>
</dbReference>
<evidence type="ECO:0000256" key="8">
    <source>
        <dbReference type="ARBA" id="ARBA00037982"/>
    </source>
</evidence>
<dbReference type="GO" id="GO:0005737">
    <property type="term" value="C:cytoplasm"/>
    <property type="evidence" value="ECO:0007669"/>
    <property type="project" value="TreeGrafter"/>
</dbReference>
<feature type="domain" description="Protein kinase" evidence="12">
    <location>
        <begin position="466"/>
        <end position="749"/>
    </location>
</feature>
<dbReference type="CDD" id="cd20314">
    <property type="entry name" value="DSRM_EIF2AK2"/>
    <property type="match status" value="1"/>
</dbReference>
<feature type="region of interest" description="Disordered" evidence="11">
    <location>
        <begin position="356"/>
        <end position="390"/>
    </location>
</feature>
<dbReference type="Gene3D" id="3.30.160.20">
    <property type="match status" value="3"/>
</dbReference>
<dbReference type="SUPFAM" id="SSF54768">
    <property type="entry name" value="dsRNA-binding domain-like"/>
    <property type="match status" value="3"/>
</dbReference>
<reference evidence="14" key="1">
    <citation type="submission" date="2020-07" db="EMBL/GenBank/DDBJ databases">
        <title>A long reads based de novo assembly of the rainbow trout Arlee double haploid line genome.</title>
        <authorList>
            <person name="Gao G."/>
            <person name="Palti Y."/>
        </authorList>
    </citation>
    <scope>NUCLEOTIDE SEQUENCE [LARGE SCALE GENOMIC DNA]</scope>
</reference>
<dbReference type="PROSITE" id="PS00108">
    <property type="entry name" value="PROTEIN_KINASE_ST"/>
    <property type="match status" value="1"/>
</dbReference>
<evidence type="ECO:0000256" key="5">
    <source>
        <dbReference type="ARBA" id="ARBA00022741"/>
    </source>
</evidence>
<evidence type="ECO:0000256" key="7">
    <source>
        <dbReference type="ARBA" id="ARBA00022840"/>
    </source>
</evidence>
<keyword evidence="4" id="KW-0808">Transferase</keyword>
<dbReference type="GO" id="GO:0003723">
    <property type="term" value="F:RNA binding"/>
    <property type="evidence" value="ECO:0007669"/>
    <property type="project" value="UniProtKB-UniRule"/>
</dbReference>
<keyword evidence="3" id="KW-0597">Phosphoprotein</keyword>
<sequence>MIHNYITLESIHTRETLIVLHRSIHRSTHPYCTLKGLLINRFTLRVVIKGHAYPNGVGKNKKEAKQNAAKHALAGMMETTEQKDKHALAGVTKTTEQKDKHALAGVTETTEQKDKHALTGVTETTEQKDASVSCPPSPAPSPAPPVRAVISQPNYVCWLNEHSQKNKLSLKALEETRVGPNNTSQCCRYVVGAKEYPEGFGNTKKEAKEEAAMQVYLELCGSSQTTGTADENCNGATGKPKEELDPKVVVLSEKVEHMNMSPEQNVPERYSFITTEETNFIGILNHYCQKTKRFPDFKLVEKSGPSHDPQFVYKVLIDQREYPNGLGKTAKQAKQQAAQLAWSALQEQSDWNSQVSCRSTVSEDGGLSSLAPSSTWESQDATPSSLSIPGSTSESIIFTDSVNVSSPKQVESPVNVKPKIRLAANFLMSPVKTKQEGPNLKGNNLGTLSSGRTSNQPVKSRFLSEFDSIEKIGKGGFGNVYKARRELEQKYFAVKIVLSKGKAKREVGALADLQHPNIVRYYTAWLEDTAYRCDTTSESDTTSDSGSSSSSEFLYIQMELCDKRTLKVWIDERNAHRKPKRREESLHITQQIVNGVEYIHSKKLLHRDLKPANIMFGMSDGEGKGEVKIGDFGLVTAEDNDNDENLLERTKKTGTKSYMAPEQRNQTSYDRKVDIFALGLIYFELLWNLSGMEKAEVWNDVRRQIFPQQFNTQFNLENKVIESMLCANPEDRPDARQLKIKLNECSCVLTRDQNFHQDNRTV</sequence>
<evidence type="ECO:0000259" key="12">
    <source>
        <dbReference type="PROSITE" id="PS50011"/>
    </source>
</evidence>
<dbReference type="Ensembl" id="ENSOMYT00000126446.1">
    <property type="protein sequence ID" value="ENSOMYP00000108606.1"/>
    <property type="gene ID" value="ENSOMYG00000027396.2"/>
</dbReference>
<evidence type="ECO:0000256" key="1">
    <source>
        <dbReference type="ARBA" id="ARBA00012513"/>
    </source>
</evidence>
<evidence type="ECO:0000259" key="13">
    <source>
        <dbReference type="PROSITE" id="PS50137"/>
    </source>
</evidence>
<dbReference type="PROSITE" id="PS50137">
    <property type="entry name" value="DS_RBD"/>
    <property type="match status" value="3"/>
</dbReference>
<protein>
    <recommendedName>
        <fullName evidence="1">non-specific serine/threonine protein kinase</fullName>
        <ecNumber evidence="1">2.7.11.1</ecNumber>
    </recommendedName>
</protein>
<keyword evidence="15" id="KW-1185">Reference proteome</keyword>
<evidence type="ECO:0000313" key="14">
    <source>
        <dbReference type="Ensembl" id="ENSOMYP00000108606.1"/>
    </source>
</evidence>
<keyword evidence="9" id="KW-0694">RNA-binding</keyword>
<evidence type="ECO:0000256" key="3">
    <source>
        <dbReference type="ARBA" id="ARBA00022553"/>
    </source>
</evidence>
<accession>A0A8K9UPV8</accession>
<dbReference type="InterPro" id="IPR050339">
    <property type="entry name" value="CC_SR_Kinase"/>
</dbReference>
<dbReference type="AlphaFoldDB" id="A0A8K9UPV8"/>
<organism evidence="14 15">
    <name type="scientific">Oncorhynchus mykiss</name>
    <name type="common">Rainbow trout</name>
    <name type="synonym">Salmo gairdneri</name>
    <dbReference type="NCBI Taxonomy" id="8022"/>
    <lineage>
        <taxon>Eukaryota</taxon>
        <taxon>Metazoa</taxon>
        <taxon>Chordata</taxon>
        <taxon>Craniata</taxon>
        <taxon>Vertebrata</taxon>
        <taxon>Euteleostomi</taxon>
        <taxon>Actinopterygii</taxon>
        <taxon>Neopterygii</taxon>
        <taxon>Teleostei</taxon>
        <taxon>Protacanthopterygii</taxon>
        <taxon>Salmoniformes</taxon>
        <taxon>Salmonidae</taxon>
        <taxon>Salmoninae</taxon>
        <taxon>Oncorhynchus</taxon>
    </lineage>
</organism>
<dbReference type="InterPro" id="IPR011009">
    <property type="entry name" value="Kinase-like_dom_sf"/>
</dbReference>
<dbReference type="Pfam" id="PF00035">
    <property type="entry name" value="dsrm"/>
    <property type="match status" value="3"/>
</dbReference>
<dbReference type="Proteomes" id="UP000694395">
    <property type="component" value="Chromosome 16"/>
</dbReference>